<dbReference type="PANTHER" id="PTHR38776">
    <property type="entry name" value="MLTA-INTERACTING PROTEIN-RELATED"/>
    <property type="match status" value="1"/>
</dbReference>
<comment type="similarity">
    <text evidence="2">Belongs to the MipA/OmpV family.</text>
</comment>
<proteinExistence type="inferred from homology"/>
<sequence length="278" mass="29910">MNTARTLSAACALFAAMAPAQAAAAPLPLWEAGVFGGTAVTPAYPGASERSTRSLALPYLIYRGKVLRADRSGVGARLLDTERVEFDVGFALSLPARSSDVPARRGMPDLGTLVEFGPRLKIKLAEPTRNSRLGLELPLRAVIEARGGLRRQGATFEPRLVYALQGDQQAWHVDASLGTVLGNAAINDYFYGVSPAFATGQRPAYAAKSGLMLTRLGLGGSYRLHRDWRAFAFVRYDTYASAANRSSPLLRQNSGTSAGIGLMWTWRRSDSLARGPHD</sequence>
<keyword evidence="5" id="KW-0998">Cell outer membrane</keyword>
<evidence type="ECO:0008006" key="9">
    <source>
        <dbReference type="Google" id="ProtNLM"/>
    </source>
</evidence>
<gene>
    <name evidence="7" type="ORF">CNX70_03625</name>
</gene>
<keyword evidence="3 6" id="KW-0732">Signal</keyword>
<protein>
    <recommendedName>
        <fullName evidence="9">MipA/OmpV family protein</fullName>
    </recommendedName>
</protein>
<dbReference type="EMBL" id="CP023422">
    <property type="protein sequence ID" value="ATD59381.1"/>
    <property type="molecule type" value="Genomic_DNA"/>
</dbReference>
<evidence type="ECO:0000256" key="5">
    <source>
        <dbReference type="ARBA" id="ARBA00023237"/>
    </source>
</evidence>
<accession>A0A290WR77</accession>
<dbReference type="InterPro" id="IPR010583">
    <property type="entry name" value="MipA"/>
</dbReference>
<evidence type="ECO:0000256" key="4">
    <source>
        <dbReference type="ARBA" id="ARBA00023136"/>
    </source>
</evidence>
<reference evidence="7 8" key="1">
    <citation type="submission" date="2017-09" db="EMBL/GenBank/DDBJ databases">
        <title>Complete genome sequence of Janthinobacterium svalbardensis PAMC 27463.</title>
        <authorList>
            <person name="Cho Y.-J."/>
            <person name="Cho A."/>
            <person name="Kim O.-S."/>
            <person name="Lee J.-I."/>
        </authorList>
    </citation>
    <scope>NUCLEOTIDE SEQUENCE [LARGE SCALE GENOMIC DNA]</scope>
    <source>
        <strain evidence="7 8">PAMC 27463</strain>
    </source>
</reference>
<evidence type="ECO:0000256" key="6">
    <source>
        <dbReference type="SAM" id="SignalP"/>
    </source>
</evidence>
<evidence type="ECO:0000256" key="3">
    <source>
        <dbReference type="ARBA" id="ARBA00022729"/>
    </source>
</evidence>
<evidence type="ECO:0000313" key="7">
    <source>
        <dbReference type="EMBL" id="ATD59381.1"/>
    </source>
</evidence>
<dbReference type="PANTHER" id="PTHR38776:SF1">
    <property type="entry name" value="MLTA-INTERACTING PROTEIN-RELATED"/>
    <property type="match status" value="1"/>
</dbReference>
<keyword evidence="8" id="KW-1185">Reference proteome</keyword>
<name>A0A290WR77_9BURK</name>
<dbReference type="RefSeq" id="WP_096233509.1">
    <property type="nucleotide sequence ID" value="NZ_CP023422.1"/>
</dbReference>
<keyword evidence="4" id="KW-0472">Membrane</keyword>
<dbReference type="AlphaFoldDB" id="A0A290WR77"/>
<evidence type="ECO:0000256" key="2">
    <source>
        <dbReference type="ARBA" id="ARBA00005722"/>
    </source>
</evidence>
<comment type="subcellular location">
    <subcellularLocation>
        <location evidence="1">Cell outer membrane</location>
    </subcellularLocation>
</comment>
<dbReference type="Pfam" id="PF06629">
    <property type="entry name" value="MipA"/>
    <property type="match status" value="1"/>
</dbReference>
<organism evidence="7 8">
    <name type="scientific">Janthinobacterium svalbardensis</name>
    <dbReference type="NCBI Taxonomy" id="368607"/>
    <lineage>
        <taxon>Bacteria</taxon>
        <taxon>Pseudomonadati</taxon>
        <taxon>Pseudomonadota</taxon>
        <taxon>Betaproteobacteria</taxon>
        <taxon>Burkholderiales</taxon>
        <taxon>Oxalobacteraceae</taxon>
        <taxon>Janthinobacterium</taxon>
    </lineage>
</organism>
<dbReference type="Proteomes" id="UP000218437">
    <property type="component" value="Chromosome"/>
</dbReference>
<evidence type="ECO:0000256" key="1">
    <source>
        <dbReference type="ARBA" id="ARBA00004442"/>
    </source>
</evidence>
<dbReference type="GO" id="GO:0009279">
    <property type="term" value="C:cell outer membrane"/>
    <property type="evidence" value="ECO:0007669"/>
    <property type="project" value="UniProtKB-SubCell"/>
</dbReference>
<feature type="chain" id="PRO_5012583922" description="MipA/OmpV family protein" evidence="6">
    <location>
        <begin position="23"/>
        <end position="278"/>
    </location>
</feature>
<evidence type="ECO:0000313" key="8">
    <source>
        <dbReference type="Proteomes" id="UP000218437"/>
    </source>
</evidence>
<feature type="signal peptide" evidence="6">
    <location>
        <begin position="1"/>
        <end position="22"/>
    </location>
</feature>
<dbReference type="KEGG" id="jsv:CNX70_03625"/>